<dbReference type="PROSITE" id="PS51469">
    <property type="entry name" value="SUN"/>
    <property type="match status" value="1"/>
</dbReference>
<evidence type="ECO:0000313" key="8">
    <source>
        <dbReference type="Proteomes" id="UP000494206"/>
    </source>
</evidence>
<comment type="caution">
    <text evidence="7">The sequence shown here is derived from an EMBL/GenBank/DDBJ whole genome shotgun (WGS) entry which is preliminary data.</text>
</comment>
<dbReference type="GO" id="GO:0034993">
    <property type="term" value="C:meiotic nuclear membrane microtubule tethering complex"/>
    <property type="evidence" value="ECO:0007669"/>
    <property type="project" value="TreeGrafter"/>
</dbReference>
<dbReference type="AlphaFoldDB" id="A0A8S1FBR4"/>
<dbReference type="Gene3D" id="2.60.120.260">
    <property type="entry name" value="Galactose-binding domain-like"/>
    <property type="match status" value="1"/>
</dbReference>
<organism evidence="7 8">
    <name type="scientific">Caenorhabditis bovis</name>
    <dbReference type="NCBI Taxonomy" id="2654633"/>
    <lineage>
        <taxon>Eukaryota</taxon>
        <taxon>Metazoa</taxon>
        <taxon>Ecdysozoa</taxon>
        <taxon>Nematoda</taxon>
        <taxon>Chromadorea</taxon>
        <taxon>Rhabditida</taxon>
        <taxon>Rhabditina</taxon>
        <taxon>Rhabditomorpha</taxon>
        <taxon>Rhabditoidea</taxon>
        <taxon>Rhabditidae</taxon>
        <taxon>Peloderinae</taxon>
        <taxon>Caenorhabditis</taxon>
    </lineage>
</organism>
<dbReference type="PANTHER" id="PTHR12911:SF2">
    <property type="entry name" value="SUN DOMAIN-CONTAINING PROTEIN 1"/>
    <property type="match status" value="1"/>
</dbReference>
<evidence type="ECO:0000256" key="4">
    <source>
        <dbReference type="ARBA" id="ARBA00023136"/>
    </source>
</evidence>
<evidence type="ECO:0000256" key="5">
    <source>
        <dbReference type="SAM" id="Coils"/>
    </source>
</evidence>
<dbReference type="Pfam" id="PF07738">
    <property type="entry name" value="Sad1_UNC"/>
    <property type="match status" value="1"/>
</dbReference>
<evidence type="ECO:0000256" key="2">
    <source>
        <dbReference type="ARBA" id="ARBA00022692"/>
    </source>
</evidence>
<keyword evidence="3" id="KW-1133">Transmembrane helix</keyword>
<name>A0A8S1FBR4_9PELO</name>
<dbReference type="FunFam" id="2.60.120.260:FF:000158">
    <property type="entry name" value="Protein CBG16940"/>
    <property type="match status" value="1"/>
</dbReference>
<proteinExistence type="predicted"/>
<keyword evidence="8" id="KW-1185">Reference proteome</keyword>
<evidence type="ECO:0000256" key="3">
    <source>
        <dbReference type="ARBA" id="ARBA00022989"/>
    </source>
</evidence>
<feature type="coiled-coil region" evidence="5">
    <location>
        <begin position="1"/>
        <end position="56"/>
    </location>
</feature>
<dbReference type="PANTHER" id="PTHR12911">
    <property type="entry name" value="SAD1/UNC-84-LIKE PROTEIN-RELATED"/>
    <property type="match status" value="1"/>
</dbReference>
<evidence type="ECO:0000259" key="6">
    <source>
        <dbReference type="PROSITE" id="PS51469"/>
    </source>
</evidence>
<keyword evidence="5" id="KW-0175">Coiled coil</keyword>
<dbReference type="InterPro" id="IPR012919">
    <property type="entry name" value="SUN_dom"/>
</dbReference>
<keyword evidence="2" id="KW-0812">Transmembrane</keyword>
<dbReference type="OrthoDB" id="342281at2759"/>
<comment type="subcellular location">
    <subcellularLocation>
        <location evidence="1">Membrane</location>
    </subcellularLocation>
</comment>
<keyword evidence="4" id="KW-0472">Membrane</keyword>
<reference evidence="7 8" key="1">
    <citation type="submission" date="2020-04" db="EMBL/GenBank/DDBJ databases">
        <authorList>
            <person name="Laetsch R D."/>
            <person name="Stevens L."/>
            <person name="Kumar S."/>
            <person name="Blaxter L. M."/>
        </authorList>
    </citation>
    <scope>NUCLEOTIDE SEQUENCE [LARGE SCALE GENOMIC DNA]</scope>
</reference>
<evidence type="ECO:0000256" key="1">
    <source>
        <dbReference type="ARBA" id="ARBA00004370"/>
    </source>
</evidence>
<dbReference type="Proteomes" id="UP000494206">
    <property type="component" value="Unassembled WGS sequence"/>
</dbReference>
<dbReference type="GO" id="GO:0043495">
    <property type="term" value="F:protein-membrane adaptor activity"/>
    <property type="evidence" value="ECO:0007669"/>
    <property type="project" value="TreeGrafter"/>
</dbReference>
<evidence type="ECO:0000313" key="7">
    <source>
        <dbReference type="EMBL" id="CAB3409100.1"/>
    </source>
</evidence>
<gene>
    <name evidence="7" type="ORF">CBOVIS_LOCUS10793</name>
</gene>
<dbReference type="InterPro" id="IPR045119">
    <property type="entry name" value="SUN1-5"/>
</dbReference>
<feature type="domain" description="SUN" evidence="6">
    <location>
        <begin position="98"/>
        <end position="262"/>
    </location>
</feature>
<accession>A0A8S1FBR4</accession>
<sequence length="294" mass="33816">MNELSNRQKDMKEDFEEANKLFNSKLKLLDDYVEKTHKLEQSVNHQQQQIENVQHQRIQTSHVIYHEPEISVLETTPIRQKTIDVRPPGVNVANSLLGATIDQSCSSRTVSSRDGLLFDMLSYFINFKSGYVLLDREVLTPGETWCTYDAKPTLTINLARFVHPTAVSYQHVKWSGIIPNYAPKIYDVVACHSPCCTEFTPVALNCRYETSEDGEDIQEQFCHVTVSVHLEPINRVQFRFRENQGNITKTCAYLVRVYGHVAENPKQDSVQTETEQSKSAIHNYMPSFDYFTTE</sequence>
<protein>
    <recommendedName>
        <fullName evidence="6">SUN domain-containing protein</fullName>
    </recommendedName>
</protein>
<dbReference type="EMBL" id="CADEPM010000008">
    <property type="protein sequence ID" value="CAB3409100.1"/>
    <property type="molecule type" value="Genomic_DNA"/>
</dbReference>